<evidence type="ECO:0000256" key="14">
    <source>
        <dbReference type="ARBA" id="ARBA00023157"/>
    </source>
</evidence>
<dbReference type="SUPFAM" id="SSF63737">
    <property type="entry name" value="Leukotriene A4 hydrolase N-terminal domain"/>
    <property type="match status" value="1"/>
</dbReference>
<dbReference type="Pfam" id="PF01433">
    <property type="entry name" value="Peptidase_M1"/>
    <property type="match status" value="1"/>
</dbReference>
<keyword evidence="10" id="KW-0735">Signal-anchor</keyword>
<feature type="binding site" evidence="19">
    <location>
        <position position="396"/>
    </location>
    <ligand>
        <name>Zn(2+)</name>
        <dbReference type="ChEBI" id="CHEBI:29105"/>
        <note>catalytic</note>
    </ligand>
</feature>
<keyword evidence="11 21" id="KW-1133">Transmembrane helix</keyword>
<dbReference type="InterPro" id="IPR027268">
    <property type="entry name" value="Peptidase_M4/M1_CTD_sf"/>
</dbReference>
<dbReference type="GO" id="GO:0043171">
    <property type="term" value="P:peptide catabolic process"/>
    <property type="evidence" value="ECO:0007669"/>
    <property type="project" value="TreeGrafter"/>
</dbReference>
<dbReference type="Gene3D" id="1.25.50.20">
    <property type="match status" value="1"/>
</dbReference>
<dbReference type="FunFam" id="1.10.390.10:FF:000008">
    <property type="entry name" value="Thyrotropin-releasing hormone-degrading ectoenzyme"/>
    <property type="match status" value="1"/>
</dbReference>
<keyword evidence="8 21" id="KW-0378">Hydrolase</keyword>
<evidence type="ECO:0000256" key="15">
    <source>
        <dbReference type="ARBA" id="ARBA00023180"/>
    </source>
</evidence>
<keyword evidence="6 21" id="KW-0812">Transmembrane</keyword>
<evidence type="ECO:0000256" key="19">
    <source>
        <dbReference type="PIRSR" id="PIRSR634016-3"/>
    </source>
</evidence>
<feature type="transmembrane region" description="Helical" evidence="21">
    <location>
        <begin position="42"/>
        <end position="65"/>
    </location>
</feature>
<comment type="similarity">
    <text evidence="2 21">Belongs to the peptidase M1 family.</text>
</comment>
<dbReference type="STRING" id="64144.ENSATEP00000033927"/>
<dbReference type="Proteomes" id="UP000265040">
    <property type="component" value="Chromosome 23"/>
</dbReference>
<keyword evidence="13 21" id="KW-0472">Membrane</keyword>
<dbReference type="Gene3D" id="2.60.40.1730">
    <property type="entry name" value="tricorn interacting facor f3 domain"/>
    <property type="match status" value="2"/>
</dbReference>
<evidence type="ECO:0000256" key="1">
    <source>
        <dbReference type="ARBA" id="ARBA00004606"/>
    </source>
</evidence>
<dbReference type="Gene3D" id="2.60.40.1910">
    <property type="match status" value="1"/>
</dbReference>
<dbReference type="GO" id="GO:0005737">
    <property type="term" value="C:cytoplasm"/>
    <property type="evidence" value="ECO:0007669"/>
    <property type="project" value="TreeGrafter"/>
</dbReference>
<evidence type="ECO:0000256" key="11">
    <source>
        <dbReference type="ARBA" id="ARBA00022989"/>
    </source>
</evidence>
<dbReference type="GO" id="GO:0008270">
    <property type="term" value="F:zinc ion binding"/>
    <property type="evidence" value="ECO:0007669"/>
    <property type="project" value="UniProtKB-UniRule"/>
</dbReference>
<evidence type="ECO:0000256" key="17">
    <source>
        <dbReference type="ARBA" id="ARBA00055732"/>
    </source>
</evidence>
<feature type="domain" description="Aminopeptidase N-like N-terminal" evidence="25">
    <location>
        <begin position="168"/>
        <end position="283"/>
    </location>
</feature>
<evidence type="ECO:0000313" key="26">
    <source>
        <dbReference type="Ensembl" id="ENSATEP00000033927.1"/>
    </source>
</evidence>
<dbReference type="GO" id="GO:0042277">
    <property type="term" value="F:peptide binding"/>
    <property type="evidence" value="ECO:0007669"/>
    <property type="project" value="TreeGrafter"/>
</dbReference>
<dbReference type="InterPro" id="IPR042097">
    <property type="entry name" value="Aminopeptidase_N-like_N_sf"/>
</dbReference>
<accession>A0A3Q1JFZ5</accession>
<reference evidence="26" key="1">
    <citation type="submission" date="2021-04" db="EMBL/GenBank/DDBJ databases">
        <authorList>
            <consortium name="Wellcome Sanger Institute Data Sharing"/>
        </authorList>
    </citation>
    <scope>NUCLEOTIDE SEQUENCE [LARGE SCALE GENOMIC DNA]</scope>
</reference>
<dbReference type="Pfam" id="PF11838">
    <property type="entry name" value="ERAP1_C"/>
    <property type="match status" value="1"/>
</dbReference>
<evidence type="ECO:0000259" key="23">
    <source>
        <dbReference type="Pfam" id="PF01433"/>
    </source>
</evidence>
<evidence type="ECO:0000256" key="3">
    <source>
        <dbReference type="ARBA" id="ARBA00011748"/>
    </source>
</evidence>
<comment type="cofactor">
    <cofactor evidence="19 21">
        <name>Zn(2+)</name>
        <dbReference type="ChEBI" id="CHEBI:29105"/>
    </cofactor>
    <text evidence="19 21">Binds 1 zinc ion per subunit.</text>
</comment>
<dbReference type="GO" id="GO:0006508">
    <property type="term" value="P:proteolysis"/>
    <property type="evidence" value="ECO:0007669"/>
    <property type="project" value="UniProtKB-KW"/>
</dbReference>
<comment type="function">
    <text evidence="17">Specific inactivation of TRH after its release.</text>
</comment>
<comment type="catalytic activity">
    <reaction evidence="16">
        <text>Release of the N-terminal pyroglutamyl group from pGlu-|-His-Xaa tripeptides and pGlu-|-His-Xaa-Gly tetrapeptides.</text>
        <dbReference type="EC" id="3.4.19.6"/>
    </reaction>
</comment>
<organism evidence="26 27">
    <name type="scientific">Anabas testudineus</name>
    <name type="common">Climbing perch</name>
    <name type="synonym">Anthias testudineus</name>
    <dbReference type="NCBI Taxonomy" id="64144"/>
    <lineage>
        <taxon>Eukaryota</taxon>
        <taxon>Metazoa</taxon>
        <taxon>Chordata</taxon>
        <taxon>Craniata</taxon>
        <taxon>Vertebrata</taxon>
        <taxon>Euteleostomi</taxon>
        <taxon>Actinopterygii</taxon>
        <taxon>Neopterygii</taxon>
        <taxon>Teleostei</taxon>
        <taxon>Neoteleostei</taxon>
        <taxon>Acanthomorphata</taxon>
        <taxon>Anabantaria</taxon>
        <taxon>Anabantiformes</taxon>
        <taxon>Anabantoidei</taxon>
        <taxon>Anabantidae</taxon>
        <taxon>Anabas</taxon>
    </lineage>
</organism>
<keyword evidence="15" id="KW-0325">Glycoprotein</keyword>
<feature type="binding site" evidence="19">
    <location>
        <position position="415"/>
    </location>
    <ligand>
        <name>Zn(2+)</name>
        <dbReference type="ChEBI" id="CHEBI:29105"/>
        <note>catalytic</note>
    </ligand>
</feature>
<evidence type="ECO:0000256" key="4">
    <source>
        <dbReference type="ARBA" id="ARBA00022438"/>
    </source>
</evidence>
<evidence type="ECO:0000256" key="2">
    <source>
        <dbReference type="ARBA" id="ARBA00010136"/>
    </source>
</evidence>
<evidence type="ECO:0000256" key="8">
    <source>
        <dbReference type="ARBA" id="ARBA00022801"/>
    </source>
</evidence>
<dbReference type="GeneTree" id="ENSGT00940000155878"/>
<keyword evidence="4 21" id="KW-0031">Aminopeptidase</keyword>
<feature type="compositionally biased region" description="Low complexity" evidence="22">
    <location>
        <begin position="79"/>
        <end position="96"/>
    </location>
</feature>
<dbReference type="EC" id="3.4.11.-" evidence="21"/>
<dbReference type="InterPro" id="IPR014782">
    <property type="entry name" value="Peptidase_M1_dom"/>
</dbReference>
<dbReference type="FunFam" id="2.60.40.1730:FF:000007">
    <property type="entry name" value="thyrotropin-releasing hormone-degrading ectoenzyme"/>
    <property type="match status" value="1"/>
</dbReference>
<proteinExistence type="inferred from homology"/>
<comment type="subcellular location">
    <subcellularLocation>
        <location evidence="1">Membrane</location>
        <topology evidence="1">Single-pass type II membrane protein</topology>
    </subcellularLocation>
</comment>
<evidence type="ECO:0000256" key="12">
    <source>
        <dbReference type="ARBA" id="ARBA00023049"/>
    </source>
</evidence>
<dbReference type="PANTHER" id="PTHR11533:SF294">
    <property type="entry name" value="THYROTROPIN-RELEASING HORMONE-DEGRADING ECTOENZYME"/>
    <property type="match status" value="1"/>
</dbReference>
<evidence type="ECO:0000256" key="21">
    <source>
        <dbReference type="RuleBase" id="RU364040"/>
    </source>
</evidence>
<dbReference type="GO" id="GO:0005615">
    <property type="term" value="C:extracellular space"/>
    <property type="evidence" value="ECO:0007669"/>
    <property type="project" value="TreeGrafter"/>
</dbReference>
<dbReference type="FunFam" id="2.60.40.1910:FF:000006">
    <property type="entry name" value="Aminopeptidase"/>
    <property type="match status" value="1"/>
</dbReference>
<feature type="domain" description="ERAP1-like C-terminal" evidence="24">
    <location>
        <begin position="616"/>
        <end position="927"/>
    </location>
</feature>
<evidence type="ECO:0000256" key="13">
    <source>
        <dbReference type="ARBA" id="ARBA00023136"/>
    </source>
</evidence>
<dbReference type="InterPro" id="IPR024571">
    <property type="entry name" value="ERAP1-like_C_dom"/>
</dbReference>
<feature type="active site" description="Proton acceptor" evidence="18">
    <location>
        <position position="393"/>
    </location>
</feature>
<sequence>MGLNDSSPGAMRNGRGLSDQWAESVVVRPRTTERHITVHKRLVLGFALSILTLIIVTAVAVVLSVRFEECGGRDRDGATRQSGSRGAGGSARLNGSRGERTGDRGDEEAAQPWRNSRLPGSVRPRHYDLRLAVYMDNFTFSGEVSIELECINATRFINLNNFISDTMYVVVLHREMKPMRVYRLNVSFDAAIEDELLGFFRSSYTLQRERRYLAVTQFSPIHARKAFPCFDEPVYKATFSLTLRHDPQYTSLSNMPVESSSLSDEDGWVTNRFARTPRMSTYYLAWAVCNFTYRETQTDSGVTIRLYARPDAISSGAGDYALHITKRLLGFYQDYFKVQYSLPKLDLLAVPKHPYAAMENWGLSVFVEQKILLDAEVSSSSYQMELTMVVVHEICHQWFGDLVTPVWWEDVWLKEGFAHFFEYVGTDFLFPKWNMEKQRFLTDVLHEVMLLDGLRSSHPISQEVEQATDINRVFDWIAYKKVSSCSHQSLLVDYLLSHMYSNAARDDLWSKLSQAMRSEGRDIDIGEMMDRWTLQMGYPVVTISKDQSEQLPTHYITVAQEHFLYGQEIRNNNSLQWQVPLTVAVGNASTVCSESLIWINNKTETHRIGQMHENTWLLGNINQTGYFRVNYDLQNWKLLIQQLHNNPQIISVGNRAGLIDDAFNLARAGYLPQGVPLQLIGYLPEETSFLPWHAASRALYQLDKLLDRTDEYSLFSDYVLKQVASRYHQMGWPTNGHLGNEGNVLQASYQTEYSNEKLITILTLGLSDGFMLCLCRIPPNIRDIVYCTGVSLMDEDVWEFIWMKFHSSNAVSEKKILLEALTCSDNTFLLNRLLNLSLTSDLVPEQDVIDVIIHVGRNPQGRNLAWKYFREKWDVLNARYGEALFMNSKLISGVTEFLNTEKELSELKDFIQSSGVGAGPALPRALEIVEGNVRWHRLYRRQFYQWLRKPPSSALG</sequence>
<dbReference type="InterPro" id="IPR034016">
    <property type="entry name" value="M1_APN-typ"/>
</dbReference>
<keyword evidence="5 21" id="KW-0645">Protease</keyword>
<name>A0A3Q1JFZ5_ANATE</name>
<dbReference type="GO" id="GO:0016920">
    <property type="term" value="F:pyroglutamyl-peptidase activity"/>
    <property type="evidence" value="ECO:0007669"/>
    <property type="project" value="UniProtKB-EC"/>
</dbReference>
<dbReference type="InterPro" id="IPR045357">
    <property type="entry name" value="Aminopeptidase_N-like_N"/>
</dbReference>
<evidence type="ECO:0000313" key="27">
    <source>
        <dbReference type="Proteomes" id="UP000265040"/>
    </source>
</evidence>
<evidence type="ECO:0000256" key="6">
    <source>
        <dbReference type="ARBA" id="ARBA00022692"/>
    </source>
</evidence>
<dbReference type="PRINTS" id="PR00756">
    <property type="entry name" value="ALADIPTASE"/>
</dbReference>
<evidence type="ECO:0000256" key="10">
    <source>
        <dbReference type="ARBA" id="ARBA00022968"/>
    </source>
</evidence>
<dbReference type="SUPFAM" id="SSF55486">
    <property type="entry name" value="Metalloproteases ('zincins'), catalytic domain"/>
    <property type="match status" value="1"/>
</dbReference>
<dbReference type="Ensembl" id="ENSATET00000034418.3">
    <property type="protein sequence ID" value="ENSATEP00000033927.1"/>
    <property type="gene ID" value="ENSATEG00000023329.3"/>
</dbReference>
<feature type="region of interest" description="Disordered" evidence="22">
    <location>
        <begin position="73"/>
        <end position="117"/>
    </location>
</feature>
<reference evidence="26" key="3">
    <citation type="submission" date="2025-09" db="UniProtKB">
        <authorList>
            <consortium name="Ensembl"/>
        </authorList>
    </citation>
    <scope>IDENTIFICATION</scope>
</reference>
<feature type="site" description="Transition state stabilizer" evidence="20">
    <location>
        <position position="479"/>
    </location>
</feature>
<keyword evidence="27" id="KW-1185">Reference proteome</keyword>
<dbReference type="AlphaFoldDB" id="A0A3Q1JFZ5"/>
<dbReference type="OMA" id="HKRLVMG"/>
<protein>
    <recommendedName>
        <fullName evidence="21">Aminopeptidase</fullName>
        <ecNumber evidence="21">3.4.11.-</ecNumber>
    </recommendedName>
</protein>
<evidence type="ECO:0000256" key="5">
    <source>
        <dbReference type="ARBA" id="ARBA00022670"/>
    </source>
</evidence>
<feature type="binding site" evidence="19">
    <location>
        <position position="392"/>
    </location>
    <ligand>
        <name>Zn(2+)</name>
        <dbReference type="ChEBI" id="CHEBI:29105"/>
        <note>catalytic</note>
    </ligand>
</feature>
<dbReference type="InterPro" id="IPR050344">
    <property type="entry name" value="Peptidase_M1_aminopeptidases"/>
</dbReference>
<evidence type="ECO:0000259" key="24">
    <source>
        <dbReference type="Pfam" id="PF11838"/>
    </source>
</evidence>
<dbReference type="Gene3D" id="1.10.390.10">
    <property type="entry name" value="Neutral Protease Domain 2"/>
    <property type="match status" value="1"/>
</dbReference>
<comment type="subunit">
    <text evidence="3">Homodimer; disulfide-linked.</text>
</comment>
<keyword evidence="9 19" id="KW-0862">Zinc</keyword>
<dbReference type="FunFam" id="1.25.50.20:FF:000005">
    <property type="entry name" value="Aminopeptidase N-like protein"/>
    <property type="match status" value="1"/>
</dbReference>
<keyword evidence="12 21" id="KW-0482">Metalloprotease</keyword>
<keyword evidence="7 19" id="KW-0479">Metal-binding</keyword>
<keyword evidence="14" id="KW-1015">Disulfide bond</keyword>
<dbReference type="GO" id="GO:0070006">
    <property type="term" value="F:metalloaminopeptidase activity"/>
    <property type="evidence" value="ECO:0007669"/>
    <property type="project" value="TreeGrafter"/>
</dbReference>
<evidence type="ECO:0000256" key="9">
    <source>
        <dbReference type="ARBA" id="ARBA00022833"/>
    </source>
</evidence>
<evidence type="ECO:0000256" key="7">
    <source>
        <dbReference type="ARBA" id="ARBA00022723"/>
    </source>
</evidence>
<evidence type="ECO:0000256" key="22">
    <source>
        <dbReference type="SAM" id="MobiDB-lite"/>
    </source>
</evidence>
<evidence type="ECO:0000256" key="20">
    <source>
        <dbReference type="PIRSR" id="PIRSR634016-4"/>
    </source>
</evidence>
<evidence type="ECO:0000259" key="25">
    <source>
        <dbReference type="Pfam" id="PF17900"/>
    </source>
</evidence>
<dbReference type="CDD" id="cd09601">
    <property type="entry name" value="M1_APN-Q_like"/>
    <property type="match status" value="1"/>
</dbReference>
<evidence type="ECO:0000256" key="18">
    <source>
        <dbReference type="PIRSR" id="PIRSR634016-1"/>
    </source>
</evidence>
<dbReference type="Pfam" id="PF17900">
    <property type="entry name" value="Peptidase_M1_N"/>
    <property type="match status" value="1"/>
</dbReference>
<reference evidence="26" key="2">
    <citation type="submission" date="2025-08" db="UniProtKB">
        <authorList>
            <consortium name="Ensembl"/>
        </authorList>
    </citation>
    <scope>IDENTIFICATION</scope>
</reference>
<feature type="domain" description="Peptidase M1 membrane alanine aminopeptidase" evidence="23">
    <location>
        <begin position="320"/>
        <end position="532"/>
    </location>
</feature>
<evidence type="ECO:0000256" key="16">
    <source>
        <dbReference type="ARBA" id="ARBA00052605"/>
    </source>
</evidence>
<dbReference type="PANTHER" id="PTHR11533">
    <property type="entry name" value="PROTEASE M1 ZINC METALLOPROTEASE"/>
    <property type="match status" value="1"/>
</dbReference>
<dbReference type="GO" id="GO:0016020">
    <property type="term" value="C:membrane"/>
    <property type="evidence" value="ECO:0007669"/>
    <property type="project" value="UniProtKB-SubCell"/>
</dbReference>
<dbReference type="InterPro" id="IPR001930">
    <property type="entry name" value="Peptidase_M1"/>
</dbReference>